<evidence type="ECO:0000256" key="2">
    <source>
        <dbReference type="ARBA" id="ARBA00013729"/>
    </source>
</evidence>
<dbReference type="Gene3D" id="3.10.50.30">
    <property type="entry name" value="Transcription elongation factor, GreA/GreB, C-terminal domain"/>
    <property type="match status" value="1"/>
</dbReference>
<dbReference type="InterPro" id="IPR023459">
    <property type="entry name" value="Tscrpt_elong_fac_GreA/B_fam"/>
</dbReference>
<keyword evidence="5 8" id="KW-0804">Transcription</keyword>
<dbReference type="SUPFAM" id="SSF54534">
    <property type="entry name" value="FKBP-like"/>
    <property type="match status" value="1"/>
</dbReference>
<dbReference type="AlphaFoldDB" id="A0A7V2ZID3"/>
<dbReference type="GO" id="GO:0003746">
    <property type="term" value="F:translation elongation factor activity"/>
    <property type="evidence" value="ECO:0007669"/>
    <property type="project" value="UniProtKB-KW"/>
</dbReference>
<feature type="coiled-coil region" evidence="8">
    <location>
        <begin position="7"/>
        <end position="34"/>
    </location>
</feature>
<name>A0A7V2ZID3_9BACT</name>
<dbReference type="InterPro" id="IPR028624">
    <property type="entry name" value="Tscrpt_elong_fac_GreA/B"/>
</dbReference>
<comment type="similarity">
    <text evidence="1 8 9">Belongs to the GreA/GreB family.</text>
</comment>
<evidence type="ECO:0000256" key="3">
    <source>
        <dbReference type="ARBA" id="ARBA00023015"/>
    </source>
</evidence>
<dbReference type="InterPro" id="IPR001437">
    <property type="entry name" value="Tscrpt_elong_fac_GreA/B_C"/>
</dbReference>
<evidence type="ECO:0000259" key="11">
    <source>
        <dbReference type="Pfam" id="PF03449"/>
    </source>
</evidence>
<evidence type="ECO:0000256" key="7">
    <source>
        <dbReference type="ARBA" id="ARBA00030776"/>
    </source>
</evidence>
<feature type="domain" description="Transcription elongation factor GreA/GreB C-terminal" evidence="10">
    <location>
        <begin position="84"/>
        <end position="158"/>
    </location>
</feature>
<comment type="function">
    <text evidence="6 8 9">Necessary for efficient RNA polymerase transcription elongation past template-encoded arresting sites. The arresting sites in DNA have the property of trapping a certain fraction of elongating RNA polymerases that pass through, resulting in locked ternary complexes. Cleavage of the nascent transcript by cleavage factors such as GreA or GreB allows the resumption of elongation from the new 3'terminus. GreA releases sequences of 2 to 3 nucleotides.</text>
</comment>
<accession>A0A7V2ZID3</accession>
<dbReference type="PROSITE" id="PS00829">
    <property type="entry name" value="GREAB_1"/>
    <property type="match status" value="1"/>
</dbReference>
<evidence type="ECO:0000259" key="10">
    <source>
        <dbReference type="Pfam" id="PF01272"/>
    </source>
</evidence>
<dbReference type="Gene3D" id="1.10.287.180">
    <property type="entry name" value="Transcription elongation factor, GreA/GreB, N-terminal domain"/>
    <property type="match status" value="1"/>
</dbReference>
<keyword evidence="12" id="KW-0648">Protein biosynthesis</keyword>
<dbReference type="InterPro" id="IPR036953">
    <property type="entry name" value="GreA/GreB_C_sf"/>
</dbReference>
<dbReference type="FunFam" id="3.10.50.30:FF:000001">
    <property type="entry name" value="Transcription elongation factor GreA"/>
    <property type="match status" value="1"/>
</dbReference>
<evidence type="ECO:0000256" key="9">
    <source>
        <dbReference type="RuleBase" id="RU000556"/>
    </source>
</evidence>
<dbReference type="GO" id="GO:0006354">
    <property type="term" value="P:DNA-templated transcription elongation"/>
    <property type="evidence" value="ECO:0007669"/>
    <property type="project" value="TreeGrafter"/>
</dbReference>
<sequence length="158" mass="17743">MNGQNFVYLTRERLIELEKELQDMKNNGRKEIARKIAEARAHGDLSENAEYDAAKEEQGLFELRIAKLEDILSRARVIDTSKMPNDEVHILSVVKIKNLKTNKTFEYTLVSPEEADFQAGKISITSPVGQGLMGAKIGQKVTIKAPAGNLEFEILEIK</sequence>
<dbReference type="PIRSF" id="PIRSF006092">
    <property type="entry name" value="GreA_GreB"/>
    <property type="match status" value="1"/>
</dbReference>
<dbReference type="NCBIfam" id="TIGR01462">
    <property type="entry name" value="greA"/>
    <property type="match status" value="1"/>
</dbReference>
<keyword evidence="12" id="KW-0251">Elongation factor</keyword>
<dbReference type="PANTHER" id="PTHR30437">
    <property type="entry name" value="TRANSCRIPTION ELONGATION FACTOR GREA"/>
    <property type="match status" value="1"/>
</dbReference>
<protein>
    <recommendedName>
        <fullName evidence="2 8">Transcription elongation factor GreA</fullName>
    </recommendedName>
    <alternativeName>
        <fullName evidence="7 8">Transcript cleavage factor GreA</fullName>
    </alternativeName>
</protein>
<dbReference type="EMBL" id="DSUJ01000008">
    <property type="protein sequence ID" value="HFI90532.1"/>
    <property type="molecule type" value="Genomic_DNA"/>
</dbReference>
<dbReference type="HAMAP" id="MF_00105">
    <property type="entry name" value="GreA_GreB"/>
    <property type="match status" value="1"/>
</dbReference>
<dbReference type="Pfam" id="PF01272">
    <property type="entry name" value="GreA_GreB"/>
    <property type="match status" value="1"/>
</dbReference>
<dbReference type="InterPro" id="IPR018151">
    <property type="entry name" value="TF_GreA/GreB_CS"/>
</dbReference>
<dbReference type="Pfam" id="PF03449">
    <property type="entry name" value="GreA_GreB_N"/>
    <property type="match status" value="1"/>
</dbReference>
<keyword evidence="3 8" id="KW-0805">Transcription regulation</keyword>
<dbReference type="GO" id="GO:0003677">
    <property type="term" value="F:DNA binding"/>
    <property type="evidence" value="ECO:0007669"/>
    <property type="project" value="UniProtKB-UniRule"/>
</dbReference>
<dbReference type="SUPFAM" id="SSF46557">
    <property type="entry name" value="GreA transcript cleavage protein, N-terminal domain"/>
    <property type="match status" value="1"/>
</dbReference>
<dbReference type="GO" id="GO:0032784">
    <property type="term" value="P:regulation of DNA-templated transcription elongation"/>
    <property type="evidence" value="ECO:0007669"/>
    <property type="project" value="UniProtKB-UniRule"/>
</dbReference>
<comment type="caution">
    <text evidence="12">The sequence shown here is derived from an EMBL/GenBank/DDBJ whole genome shotgun (WGS) entry which is preliminary data.</text>
</comment>
<dbReference type="InterPro" id="IPR022691">
    <property type="entry name" value="Tscrpt_elong_fac_GreA/B_N"/>
</dbReference>
<dbReference type="NCBIfam" id="NF001261">
    <property type="entry name" value="PRK00226.1-2"/>
    <property type="match status" value="1"/>
</dbReference>
<gene>
    <name evidence="8 12" type="primary">greA</name>
    <name evidence="12" type="ORF">ENS31_03250</name>
</gene>
<evidence type="ECO:0000256" key="4">
    <source>
        <dbReference type="ARBA" id="ARBA00023125"/>
    </source>
</evidence>
<dbReference type="FunFam" id="1.10.287.180:FF:000001">
    <property type="entry name" value="Transcription elongation factor GreA"/>
    <property type="match status" value="1"/>
</dbReference>
<evidence type="ECO:0000256" key="8">
    <source>
        <dbReference type="HAMAP-Rule" id="MF_00105"/>
    </source>
</evidence>
<dbReference type="PANTHER" id="PTHR30437:SF4">
    <property type="entry name" value="TRANSCRIPTION ELONGATION FACTOR GREA"/>
    <property type="match status" value="1"/>
</dbReference>
<evidence type="ECO:0000313" key="12">
    <source>
        <dbReference type="EMBL" id="HFI90532.1"/>
    </source>
</evidence>
<dbReference type="RefSeq" id="WP_304145784.1">
    <property type="nucleotide sequence ID" value="NZ_JAOAIE010000059.1"/>
</dbReference>
<feature type="domain" description="Transcription elongation factor GreA/GreB N-terminal" evidence="11">
    <location>
        <begin position="7"/>
        <end position="77"/>
    </location>
</feature>
<evidence type="ECO:0000256" key="5">
    <source>
        <dbReference type="ARBA" id="ARBA00023163"/>
    </source>
</evidence>
<reference evidence="12" key="1">
    <citation type="journal article" date="2020" name="mSystems">
        <title>Genome- and Community-Level Interaction Insights into Carbon Utilization and Element Cycling Functions of Hydrothermarchaeota in Hydrothermal Sediment.</title>
        <authorList>
            <person name="Zhou Z."/>
            <person name="Liu Y."/>
            <person name="Xu W."/>
            <person name="Pan J."/>
            <person name="Luo Z.H."/>
            <person name="Li M."/>
        </authorList>
    </citation>
    <scope>NUCLEOTIDE SEQUENCE [LARGE SCALE GENOMIC DNA]</scope>
    <source>
        <strain evidence="12">SpSt-479</strain>
    </source>
</reference>
<organism evidence="12">
    <name type="scientific">Ignavibacterium album</name>
    <dbReference type="NCBI Taxonomy" id="591197"/>
    <lineage>
        <taxon>Bacteria</taxon>
        <taxon>Pseudomonadati</taxon>
        <taxon>Ignavibacteriota</taxon>
        <taxon>Ignavibacteria</taxon>
        <taxon>Ignavibacteriales</taxon>
        <taxon>Ignavibacteriaceae</taxon>
        <taxon>Ignavibacterium</taxon>
    </lineage>
</organism>
<evidence type="ECO:0000256" key="6">
    <source>
        <dbReference type="ARBA" id="ARBA00024916"/>
    </source>
</evidence>
<dbReference type="NCBIfam" id="NF001263">
    <property type="entry name" value="PRK00226.1-4"/>
    <property type="match status" value="1"/>
</dbReference>
<evidence type="ECO:0000256" key="1">
    <source>
        <dbReference type="ARBA" id="ARBA00008213"/>
    </source>
</evidence>
<keyword evidence="4 8" id="KW-0238">DNA-binding</keyword>
<dbReference type="InterPro" id="IPR006359">
    <property type="entry name" value="Tscrpt_elong_fac_GreA"/>
</dbReference>
<dbReference type="GO" id="GO:0070063">
    <property type="term" value="F:RNA polymerase binding"/>
    <property type="evidence" value="ECO:0007669"/>
    <property type="project" value="InterPro"/>
</dbReference>
<dbReference type="InterPro" id="IPR036805">
    <property type="entry name" value="Tscrpt_elong_fac_GreA/B_N_sf"/>
</dbReference>
<keyword evidence="8" id="KW-0175">Coiled coil</keyword>
<proteinExistence type="inferred from homology"/>